<comment type="catalytic activity">
    <reaction evidence="5">
        <text>a uridine in RNA = a pseudouridine in RNA</text>
        <dbReference type="Rhea" id="RHEA:48348"/>
        <dbReference type="Rhea" id="RHEA-COMP:12068"/>
        <dbReference type="Rhea" id="RHEA-COMP:12069"/>
        <dbReference type="ChEBI" id="CHEBI:65314"/>
        <dbReference type="ChEBI" id="CHEBI:65315"/>
    </reaction>
</comment>
<dbReference type="InterPro" id="IPR036986">
    <property type="entry name" value="S4_RNA-bd_sf"/>
</dbReference>
<dbReference type="eggNOG" id="COG0564">
    <property type="taxonomic scope" value="Bacteria"/>
</dbReference>
<dbReference type="Gene3D" id="3.10.290.10">
    <property type="entry name" value="RNA-binding S4 domain"/>
    <property type="match status" value="1"/>
</dbReference>
<dbReference type="Pfam" id="PF01479">
    <property type="entry name" value="S4"/>
    <property type="match status" value="1"/>
</dbReference>
<comment type="function">
    <text evidence="5">Responsible for synthesis of pseudouridine from uracil.</text>
</comment>
<evidence type="ECO:0000256" key="1">
    <source>
        <dbReference type="ARBA" id="ARBA00010876"/>
    </source>
</evidence>
<dbReference type="CDD" id="cd00165">
    <property type="entry name" value="S4"/>
    <property type="match status" value="1"/>
</dbReference>
<dbReference type="GO" id="GO:0016798">
    <property type="term" value="F:hydrolase activity, acting on glycosyl bonds"/>
    <property type="evidence" value="ECO:0007669"/>
    <property type="project" value="UniProtKB-KW"/>
</dbReference>
<evidence type="ECO:0000256" key="2">
    <source>
        <dbReference type="ARBA" id="ARBA00023235"/>
    </source>
</evidence>
<dbReference type="Proteomes" id="UP000002027">
    <property type="component" value="Chromosome 1"/>
</dbReference>
<dbReference type="InterPro" id="IPR050188">
    <property type="entry name" value="RluA_PseudoU_synthase"/>
</dbReference>
<comment type="similarity">
    <text evidence="1 5">Belongs to the pseudouridine synthase RluA family.</text>
</comment>
<dbReference type="InterPro" id="IPR006225">
    <property type="entry name" value="PsdUridine_synth_RluC/D"/>
</dbReference>
<dbReference type="GO" id="GO:0120159">
    <property type="term" value="F:rRNA pseudouridine synthase activity"/>
    <property type="evidence" value="ECO:0007669"/>
    <property type="project" value="UniProtKB-ARBA"/>
</dbReference>
<dbReference type="GO" id="GO:0003723">
    <property type="term" value="F:RNA binding"/>
    <property type="evidence" value="ECO:0007669"/>
    <property type="project" value="UniProtKB-KW"/>
</dbReference>
<proteinExistence type="inferred from homology"/>
<evidence type="ECO:0000313" key="7">
    <source>
        <dbReference type="EMBL" id="ACZ37939.1"/>
    </source>
</evidence>
<feature type="active site" evidence="3">
    <location>
        <position position="147"/>
    </location>
</feature>
<dbReference type="SUPFAM" id="SSF55120">
    <property type="entry name" value="Pseudouridine synthase"/>
    <property type="match status" value="1"/>
</dbReference>
<dbReference type="AlphaFoldDB" id="D1C122"/>
<dbReference type="InterPro" id="IPR020103">
    <property type="entry name" value="PsdUridine_synth_cat_dom_sf"/>
</dbReference>
<dbReference type="Pfam" id="PF00849">
    <property type="entry name" value="PseudoU_synth_2"/>
    <property type="match status" value="1"/>
</dbReference>
<dbReference type="PROSITE" id="PS50889">
    <property type="entry name" value="S4"/>
    <property type="match status" value="1"/>
</dbReference>
<dbReference type="FunCoup" id="D1C122">
    <property type="interactions" value="523"/>
</dbReference>
<reference evidence="8" key="1">
    <citation type="submission" date="2009-11" db="EMBL/GenBank/DDBJ databases">
        <title>The complete chromosome 1 of Sphaerobacter thermophilus DSM 20745.</title>
        <authorList>
            <person name="Lucas S."/>
            <person name="Copeland A."/>
            <person name="Lapidus A."/>
            <person name="Glavina del Rio T."/>
            <person name="Dalin E."/>
            <person name="Tice H."/>
            <person name="Bruce D."/>
            <person name="Goodwin L."/>
            <person name="Pitluck S."/>
            <person name="Kyrpides N."/>
            <person name="Mavromatis K."/>
            <person name="Ivanova N."/>
            <person name="Mikhailova N."/>
            <person name="LaButti K.M."/>
            <person name="Clum A."/>
            <person name="Sun H.I."/>
            <person name="Brettin T."/>
            <person name="Detter J.C."/>
            <person name="Han C."/>
            <person name="Larimer F."/>
            <person name="Land M."/>
            <person name="Hauser L."/>
            <person name="Markowitz V."/>
            <person name="Cheng J.F."/>
            <person name="Hugenholtz P."/>
            <person name="Woyke T."/>
            <person name="Wu D."/>
            <person name="Steenblock K."/>
            <person name="Schneider S."/>
            <person name="Pukall R."/>
            <person name="Goeker M."/>
            <person name="Klenk H.P."/>
            <person name="Eisen J.A."/>
        </authorList>
    </citation>
    <scope>NUCLEOTIDE SEQUENCE [LARGE SCALE GENOMIC DNA]</scope>
    <source>
        <strain evidence="8">ATCC 49802 / DSM 20745 / S 6022</strain>
    </source>
</reference>
<organism evidence="7 8">
    <name type="scientific">Sphaerobacter thermophilus (strain ATCC 49802 / DSM 20745 / KCCM 41009 / NCIMB 13125 / S 6022)</name>
    <dbReference type="NCBI Taxonomy" id="479434"/>
    <lineage>
        <taxon>Bacteria</taxon>
        <taxon>Pseudomonadati</taxon>
        <taxon>Thermomicrobiota</taxon>
        <taxon>Thermomicrobia</taxon>
        <taxon>Sphaerobacterales</taxon>
        <taxon>Sphaerobacterineae</taxon>
        <taxon>Sphaerobacteraceae</taxon>
        <taxon>Sphaerobacter</taxon>
    </lineage>
</organism>
<feature type="domain" description="RNA-binding S4" evidence="6">
    <location>
        <begin position="23"/>
        <end position="88"/>
    </location>
</feature>
<dbReference type="Gene3D" id="3.30.2350.10">
    <property type="entry name" value="Pseudouridine synthase"/>
    <property type="match status" value="1"/>
</dbReference>
<dbReference type="PANTHER" id="PTHR21600">
    <property type="entry name" value="MITOCHONDRIAL RNA PSEUDOURIDINE SYNTHASE"/>
    <property type="match status" value="1"/>
</dbReference>
<keyword evidence="7" id="KW-0326">Glycosidase</keyword>
<dbReference type="SMART" id="SM00363">
    <property type="entry name" value="S4"/>
    <property type="match status" value="1"/>
</dbReference>
<evidence type="ECO:0000313" key="8">
    <source>
        <dbReference type="Proteomes" id="UP000002027"/>
    </source>
</evidence>
<keyword evidence="4" id="KW-0694">RNA-binding</keyword>
<dbReference type="SUPFAM" id="SSF55174">
    <property type="entry name" value="Alpha-L RNA-binding motif"/>
    <property type="match status" value="1"/>
</dbReference>
<dbReference type="KEGG" id="sti:Sthe_0501"/>
<sequence length="313" mass="35194">MGEALMEDAVRIVLDVAAEEDGERLDRLIAARVAEISRSYAQSLVKAGDVYVNGEPARPARRIHEGDTIEILLPPVPEPDDLTPEYIPVPVIYEDDDVIIFDKPAGLVTHPAPGHEHGTLVNVVKALRPDVPLLMGGKRPGIVHRLDKDTSGLIVVAKNEEARRYLVQQWQQRDVVKRYIALVHGVIRENEGTIDAPISRDPRNRKRMAVVPNGRPAVTHFRVLERFRDATLLNVQIETGRTHQIRVHMLFIGHPIVGDQMYGKRPFRIPIARQFLHASYLKFSLPESGRPIEVETALPADLREVLERLRAEG</sequence>
<evidence type="ECO:0000256" key="4">
    <source>
        <dbReference type="PROSITE-ProRule" id="PRU00182"/>
    </source>
</evidence>
<name>D1C122_SPHTD</name>
<dbReference type="NCBIfam" id="TIGR00005">
    <property type="entry name" value="rluA_subfam"/>
    <property type="match status" value="1"/>
</dbReference>
<dbReference type="InterPro" id="IPR006224">
    <property type="entry name" value="PsdUridine_synth_RluA-like_CS"/>
</dbReference>
<evidence type="ECO:0000259" key="6">
    <source>
        <dbReference type="SMART" id="SM00363"/>
    </source>
</evidence>
<dbReference type="EMBL" id="CP001823">
    <property type="protein sequence ID" value="ACZ37939.1"/>
    <property type="molecule type" value="Genomic_DNA"/>
</dbReference>
<keyword evidence="8" id="KW-1185">Reference proteome</keyword>
<protein>
    <recommendedName>
        <fullName evidence="5">Pseudouridine synthase</fullName>
        <ecNumber evidence="5">5.4.99.-</ecNumber>
    </recommendedName>
</protein>
<evidence type="ECO:0000256" key="5">
    <source>
        <dbReference type="RuleBase" id="RU362028"/>
    </source>
</evidence>
<dbReference type="InParanoid" id="D1C122"/>
<keyword evidence="2 5" id="KW-0413">Isomerase</keyword>
<dbReference type="HOGENOM" id="CLU_016902_4_4_0"/>
<dbReference type="PROSITE" id="PS01129">
    <property type="entry name" value="PSI_RLU"/>
    <property type="match status" value="1"/>
</dbReference>
<dbReference type="STRING" id="479434.Sthe_0501"/>
<reference evidence="7 8" key="2">
    <citation type="journal article" date="2010" name="Stand. Genomic Sci.">
        <title>Complete genome sequence of Desulfohalobium retbaense type strain (HR(100)).</title>
        <authorList>
            <person name="Spring S."/>
            <person name="Nolan M."/>
            <person name="Lapidus A."/>
            <person name="Glavina Del Rio T."/>
            <person name="Copeland A."/>
            <person name="Tice H."/>
            <person name="Cheng J.F."/>
            <person name="Lucas S."/>
            <person name="Land M."/>
            <person name="Chen F."/>
            <person name="Bruce D."/>
            <person name="Goodwin L."/>
            <person name="Pitluck S."/>
            <person name="Ivanova N."/>
            <person name="Mavromatis K."/>
            <person name="Mikhailova N."/>
            <person name="Pati A."/>
            <person name="Chen A."/>
            <person name="Palaniappan K."/>
            <person name="Hauser L."/>
            <person name="Chang Y.J."/>
            <person name="Jeffries C.D."/>
            <person name="Munk C."/>
            <person name="Kiss H."/>
            <person name="Chain P."/>
            <person name="Han C."/>
            <person name="Brettin T."/>
            <person name="Detter J.C."/>
            <person name="Schuler E."/>
            <person name="Goker M."/>
            <person name="Rohde M."/>
            <person name="Bristow J."/>
            <person name="Eisen J.A."/>
            <person name="Markowitz V."/>
            <person name="Hugenholtz P."/>
            <person name="Kyrpides N.C."/>
            <person name="Klenk H.P."/>
        </authorList>
    </citation>
    <scope>NUCLEOTIDE SEQUENCE [LARGE SCALE GENOMIC DNA]</scope>
    <source>
        <strain evidence="8">ATCC 49802 / DSM 20745 / S 6022</strain>
    </source>
</reference>
<dbReference type="InterPro" id="IPR006145">
    <property type="entry name" value="PsdUridine_synth_RsuA/RluA"/>
</dbReference>
<gene>
    <name evidence="7" type="ordered locus">Sthe_0501</name>
</gene>
<dbReference type="CDD" id="cd02869">
    <property type="entry name" value="PseudoU_synth_RluA_like"/>
    <property type="match status" value="1"/>
</dbReference>
<dbReference type="EC" id="5.4.99.-" evidence="5"/>
<keyword evidence="7" id="KW-0378">Hydrolase</keyword>
<dbReference type="PANTHER" id="PTHR21600:SF44">
    <property type="entry name" value="RIBOSOMAL LARGE SUBUNIT PSEUDOURIDINE SYNTHASE D"/>
    <property type="match status" value="1"/>
</dbReference>
<accession>D1C122</accession>
<dbReference type="GO" id="GO:0000455">
    <property type="term" value="P:enzyme-directed rRNA pseudouridine synthesis"/>
    <property type="evidence" value="ECO:0007669"/>
    <property type="project" value="TreeGrafter"/>
</dbReference>
<dbReference type="InterPro" id="IPR002942">
    <property type="entry name" value="S4_RNA-bd"/>
</dbReference>
<evidence type="ECO:0000256" key="3">
    <source>
        <dbReference type="PIRSR" id="PIRSR606225-1"/>
    </source>
</evidence>